<evidence type="ECO:0000256" key="4">
    <source>
        <dbReference type="ARBA" id="ARBA00048391"/>
    </source>
</evidence>
<dbReference type="NCBIfam" id="TIGR00536">
    <property type="entry name" value="hemK_fam"/>
    <property type="match status" value="1"/>
</dbReference>
<dbReference type="NCBIfam" id="TIGR03534">
    <property type="entry name" value="RF_mod_PrmC"/>
    <property type="match status" value="1"/>
</dbReference>
<evidence type="ECO:0000313" key="9">
    <source>
        <dbReference type="Proteomes" id="UP000284416"/>
    </source>
</evidence>
<dbReference type="RefSeq" id="WP_118920967.1">
    <property type="nucleotide sequence ID" value="NZ_QWEG01000007.1"/>
</dbReference>
<dbReference type="PANTHER" id="PTHR18895:SF74">
    <property type="entry name" value="MTRF1L RELEASE FACTOR GLUTAMINE METHYLTRANSFERASE"/>
    <property type="match status" value="1"/>
</dbReference>
<dbReference type="Pfam" id="PF05175">
    <property type="entry name" value="MTS"/>
    <property type="match status" value="1"/>
</dbReference>
<dbReference type="Gene3D" id="3.40.50.150">
    <property type="entry name" value="Vaccinia Virus protein VP39"/>
    <property type="match status" value="1"/>
</dbReference>
<protein>
    <recommendedName>
        <fullName evidence="5">Release factor glutamine methyltransferase</fullName>
        <shortName evidence="5">RF MTase</shortName>
        <ecNumber evidence="5">2.1.1.297</ecNumber>
    </recommendedName>
    <alternativeName>
        <fullName evidence="5">N5-glutamine methyltransferase PrmC</fullName>
    </alternativeName>
    <alternativeName>
        <fullName evidence="5">Protein-(glutamine-N5) MTase PrmC</fullName>
    </alternativeName>
    <alternativeName>
        <fullName evidence="5">Protein-glutamine N-methyltransferase PrmC</fullName>
    </alternativeName>
</protein>
<evidence type="ECO:0000256" key="2">
    <source>
        <dbReference type="ARBA" id="ARBA00022679"/>
    </source>
</evidence>
<keyword evidence="2 5" id="KW-0808">Transferase</keyword>
<dbReference type="InterPro" id="IPR050320">
    <property type="entry name" value="N5-glutamine_MTase"/>
</dbReference>
<dbReference type="SUPFAM" id="SSF53335">
    <property type="entry name" value="S-adenosyl-L-methionine-dependent methyltransferases"/>
    <property type="match status" value="1"/>
</dbReference>
<dbReference type="OrthoDB" id="9800643at2"/>
<evidence type="ECO:0000259" key="6">
    <source>
        <dbReference type="Pfam" id="PF05175"/>
    </source>
</evidence>
<name>A0A417YT74_9BACI</name>
<sequence>MSKKVFEALNWASSFLKEAGREEFAGEVLLRHSAGWDRTRLFTEMREDLPSGIWERFEEMVRQHAEGKPVQYIIGHEEFYGRPFLVNEEVLIPRPETEELVEGALKRIRKLFGEADGLGLADIGTGSGAIAISMKLEEPKLNVTATDIAEESLKVARENASRLGADVEFVHGDLLQPFLASRSKFDIILSNPPYIPDDDITSMSDVVTEHEPHRALFAGSDGLDFYKRFMAELPAVLNERALVGFEIGAGQGEAIASFCKKTFPTAEVEVVNDINGKDRMVFVELTSGK</sequence>
<reference evidence="8 9" key="1">
    <citation type="journal article" date="2017" name="Int. J. Syst. Evol. Microbiol.">
        <title>Bacillus notoginsengisoli sp. nov., a novel bacterium isolated from the rhizosphere of Panax notoginseng.</title>
        <authorList>
            <person name="Zhang M.Y."/>
            <person name="Cheng J."/>
            <person name="Cai Y."/>
            <person name="Zhang T.Y."/>
            <person name="Wu Y.Y."/>
            <person name="Manikprabhu D."/>
            <person name="Li W.J."/>
            <person name="Zhang Y.X."/>
        </authorList>
    </citation>
    <scope>NUCLEOTIDE SEQUENCE [LARGE SCALE GENOMIC DNA]</scope>
    <source>
        <strain evidence="8 9">JCM 30743</strain>
    </source>
</reference>
<evidence type="ECO:0000256" key="1">
    <source>
        <dbReference type="ARBA" id="ARBA00022603"/>
    </source>
</evidence>
<accession>A0A417YT74</accession>
<dbReference type="GO" id="GO:0003676">
    <property type="term" value="F:nucleic acid binding"/>
    <property type="evidence" value="ECO:0007669"/>
    <property type="project" value="InterPro"/>
</dbReference>
<dbReference type="PROSITE" id="PS00092">
    <property type="entry name" value="N6_MTASE"/>
    <property type="match status" value="1"/>
</dbReference>
<organism evidence="8 9">
    <name type="scientific">Neobacillus notoginsengisoli</name>
    <dbReference type="NCBI Taxonomy" id="1578198"/>
    <lineage>
        <taxon>Bacteria</taxon>
        <taxon>Bacillati</taxon>
        <taxon>Bacillota</taxon>
        <taxon>Bacilli</taxon>
        <taxon>Bacillales</taxon>
        <taxon>Bacillaceae</taxon>
        <taxon>Neobacillus</taxon>
    </lineage>
</organism>
<dbReference type="PANTHER" id="PTHR18895">
    <property type="entry name" value="HEMK METHYLTRANSFERASE"/>
    <property type="match status" value="1"/>
</dbReference>
<dbReference type="Pfam" id="PF17827">
    <property type="entry name" value="PrmC_N"/>
    <property type="match status" value="1"/>
</dbReference>
<comment type="similarity">
    <text evidence="5">Belongs to the protein N5-glutamine methyltransferase family. PrmC subfamily.</text>
</comment>
<feature type="binding site" evidence="5">
    <location>
        <begin position="191"/>
        <end position="194"/>
    </location>
    <ligand>
        <name>substrate</name>
    </ligand>
</feature>
<dbReference type="GO" id="GO:0032259">
    <property type="term" value="P:methylation"/>
    <property type="evidence" value="ECO:0007669"/>
    <property type="project" value="UniProtKB-KW"/>
</dbReference>
<feature type="domain" description="Release factor glutamine methyltransferase N-terminal" evidence="7">
    <location>
        <begin position="7"/>
        <end position="75"/>
    </location>
</feature>
<feature type="binding site" evidence="5">
    <location>
        <position position="191"/>
    </location>
    <ligand>
        <name>S-adenosyl-L-methionine</name>
        <dbReference type="ChEBI" id="CHEBI:59789"/>
    </ligand>
</feature>
<comment type="caution">
    <text evidence="5">Lacks conserved residue(s) required for the propagation of feature annotation.</text>
</comment>
<dbReference type="InterPro" id="IPR040758">
    <property type="entry name" value="PrmC_N"/>
</dbReference>
<feature type="binding site" evidence="5">
    <location>
        <position position="147"/>
    </location>
    <ligand>
        <name>S-adenosyl-L-methionine</name>
        <dbReference type="ChEBI" id="CHEBI:59789"/>
    </ligand>
</feature>
<dbReference type="InterPro" id="IPR029063">
    <property type="entry name" value="SAM-dependent_MTases_sf"/>
</dbReference>
<keyword evidence="9" id="KW-1185">Reference proteome</keyword>
<dbReference type="AlphaFoldDB" id="A0A417YT74"/>
<comment type="function">
    <text evidence="5">Methylates the class 1 translation termination release factors RF1/PrfA and RF2/PrfB on the glutamine residue of the universally conserved GGQ motif.</text>
</comment>
<feature type="binding site" evidence="5">
    <location>
        <begin position="124"/>
        <end position="128"/>
    </location>
    <ligand>
        <name>S-adenosyl-L-methionine</name>
        <dbReference type="ChEBI" id="CHEBI:59789"/>
    </ligand>
</feature>
<dbReference type="InterPro" id="IPR004556">
    <property type="entry name" value="HemK-like"/>
</dbReference>
<dbReference type="EMBL" id="QWEG01000007">
    <property type="protein sequence ID" value="RHW40206.1"/>
    <property type="molecule type" value="Genomic_DNA"/>
</dbReference>
<dbReference type="InterPro" id="IPR002052">
    <property type="entry name" value="DNA_methylase_N6_adenine_CS"/>
</dbReference>
<dbReference type="GO" id="GO:0102559">
    <property type="term" value="F:peptide chain release factor N(5)-glutamine methyltransferase activity"/>
    <property type="evidence" value="ECO:0007669"/>
    <property type="project" value="UniProtKB-EC"/>
</dbReference>
<dbReference type="InterPro" id="IPR007848">
    <property type="entry name" value="Small_mtfrase_dom"/>
</dbReference>
<comment type="caution">
    <text evidence="8">The sequence shown here is derived from an EMBL/GenBank/DDBJ whole genome shotgun (WGS) entry which is preliminary data.</text>
</comment>
<dbReference type="CDD" id="cd02440">
    <property type="entry name" value="AdoMet_MTases"/>
    <property type="match status" value="1"/>
</dbReference>
<proteinExistence type="inferred from homology"/>
<dbReference type="Proteomes" id="UP000284416">
    <property type="component" value="Unassembled WGS sequence"/>
</dbReference>
<keyword evidence="1 5" id="KW-0489">Methyltransferase</keyword>
<dbReference type="Gene3D" id="1.10.8.10">
    <property type="entry name" value="DNA helicase RuvA subunit, C-terminal domain"/>
    <property type="match status" value="1"/>
</dbReference>
<evidence type="ECO:0000313" key="8">
    <source>
        <dbReference type="EMBL" id="RHW40206.1"/>
    </source>
</evidence>
<evidence type="ECO:0000259" key="7">
    <source>
        <dbReference type="Pfam" id="PF17827"/>
    </source>
</evidence>
<comment type="catalytic activity">
    <reaction evidence="4 5">
        <text>L-glutaminyl-[peptide chain release factor] + S-adenosyl-L-methionine = N(5)-methyl-L-glutaminyl-[peptide chain release factor] + S-adenosyl-L-homocysteine + H(+)</text>
        <dbReference type="Rhea" id="RHEA:42896"/>
        <dbReference type="Rhea" id="RHEA-COMP:10271"/>
        <dbReference type="Rhea" id="RHEA-COMP:10272"/>
        <dbReference type="ChEBI" id="CHEBI:15378"/>
        <dbReference type="ChEBI" id="CHEBI:30011"/>
        <dbReference type="ChEBI" id="CHEBI:57856"/>
        <dbReference type="ChEBI" id="CHEBI:59789"/>
        <dbReference type="ChEBI" id="CHEBI:61891"/>
        <dbReference type="EC" id="2.1.1.297"/>
    </reaction>
</comment>
<feature type="domain" description="Methyltransferase small" evidence="6">
    <location>
        <begin position="120"/>
        <end position="198"/>
    </location>
</feature>
<dbReference type="InterPro" id="IPR019874">
    <property type="entry name" value="RF_methyltr_PrmC"/>
</dbReference>
<keyword evidence="3 5" id="KW-0949">S-adenosyl-L-methionine</keyword>
<gene>
    <name evidence="5 8" type="primary">prmC</name>
    <name evidence="8" type="ORF">D1B31_11645</name>
</gene>
<dbReference type="HAMAP" id="MF_02126">
    <property type="entry name" value="RF_methyltr_PrmC"/>
    <property type="match status" value="1"/>
</dbReference>
<evidence type="ECO:0000256" key="5">
    <source>
        <dbReference type="HAMAP-Rule" id="MF_02126"/>
    </source>
</evidence>
<dbReference type="EC" id="2.1.1.297" evidence="5"/>
<evidence type="ECO:0000256" key="3">
    <source>
        <dbReference type="ARBA" id="ARBA00022691"/>
    </source>
</evidence>